<feature type="compositionally biased region" description="Basic and acidic residues" evidence="5">
    <location>
        <begin position="413"/>
        <end position="428"/>
    </location>
</feature>
<accession>A0A517L264</accession>
<dbReference type="OrthoDB" id="10039147at2759"/>
<evidence type="ECO:0000313" key="6">
    <source>
        <dbReference type="EMBL" id="QDS69721.1"/>
    </source>
</evidence>
<dbReference type="STRING" id="50376.A0A517L264"/>
<keyword evidence="7" id="KW-1185">Reference proteome</keyword>
<keyword evidence="3" id="KW-1133">Transmembrane helix</keyword>
<evidence type="ECO:0000256" key="1">
    <source>
        <dbReference type="ARBA" id="ARBA00004167"/>
    </source>
</evidence>
<protein>
    <recommendedName>
        <fullName evidence="8">DUF1682 domain protein</fullName>
    </recommendedName>
</protein>
<feature type="compositionally biased region" description="Low complexity" evidence="5">
    <location>
        <begin position="20"/>
        <end position="57"/>
    </location>
</feature>
<dbReference type="PANTHER" id="PTHR12883">
    <property type="entry name" value="ADIPOCYTE-SPECIFIC PROTEIN 4-RELATED"/>
    <property type="match status" value="1"/>
</dbReference>
<organism evidence="6 7">
    <name type="scientific">Venturia effusa</name>
    <dbReference type="NCBI Taxonomy" id="50376"/>
    <lineage>
        <taxon>Eukaryota</taxon>
        <taxon>Fungi</taxon>
        <taxon>Dikarya</taxon>
        <taxon>Ascomycota</taxon>
        <taxon>Pezizomycotina</taxon>
        <taxon>Dothideomycetes</taxon>
        <taxon>Pleosporomycetidae</taxon>
        <taxon>Venturiales</taxon>
        <taxon>Venturiaceae</taxon>
        <taxon>Venturia</taxon>
    </lineage>
</organism>
<evidence type="ECO:0000256" key="3">
    <source>
        <dbReference type="ARBA" id="ARBA00022989"/>
    </source>
</evidence>
<dbReference type="InterPro" id="IPR012879">
    <property type="entry name" value="CCDC47"/>
</dbReference>
<dbReference type="GO" id="GO:0032469">
    <property type="term" value="P:endoplasmic reticulum calcium ion homeostasis"/>
    <property type="evidence" value="ECO:0007669"/>
    <property type="project" value="InterPro"/>
</dbReference>
<gene>
    <name evidence="6" type="ORF">FKW77_009945</name>
</gene>
<feature type="region of interest" description="Disordered" evidence="5">
    <location>
        <begin position="381"/>
        <end position="437"/>
    </location>
</feature>
<keyword evidence="2" id="KW-0812">Transmembrane</keyword>
<dbReference type="Proteomes" id="UP000316270">
    <property type="component" value="Chromosome 3"/>
</dbReference>
<dbReference type="PANTHER" id="PTHR12883:SF0">
    <property type="entry name" value="PAT COMPLEX SUBUNIT CCDC47"/>
    <property type="match status" value="1"/>
</dbReference>
<dbReference type="Pfam" id="PF07946">
    <property type="entry name" value="CCDC47"/>
    <property type="match status" value="1"/>
</dbReference>
<proteinExistence type="predicted"/>
<sequence length="437" mass="49335">MEFIQNILGGKASPSPSPVPAGDDAGFADFAGVPDPSPAVASPSPITSTASTSTQTSLPTVPYTKWYRVWERTSPADFKAEAMILPFLIAVILVHLWGTKTNKRKANTWIAAHAPILEQEYATTGFSSRTSPSSGTSNTTIPMELMRENAPNEFVTYASGRQNVAFLDIKLSLIKRYNPLVVLGEYIVGFLFDSSPLPEERIDYTAYTFDGREALIVPAKKGEERKSTHNSAYDGFVWAVVNKDNMKRLRDDRYDVSLTTTKDHPKLPAWATVMSEANEITETLLTSELIKAVHDAGDDAFEALIITDQPVDRPSKIDETIPKKRITLSLRVPSDYAKILPVFQSYLRIPDVLVSHGRFRPEVMRKVRATRDEEIRKLKKVDEDEKAEERKLAQDKKKREEREAMLKSLSAVEQKKYLDKERDKEQKRQQKRRTMRA</sequence>
<evidence type="ECO:0000256" key="2">
    <source>
        <dbReference type="ARBA" id="ARBA00022692"/>
    </source>
</evidence>
<evidence type="ECO:0000256" key="4">
    <source>
        <dbReference type="ARBA" id="ARBA00023136"/>
    </source>
</evidence>
<dbReference type="EMBL" id="CP042187">
    <property type="protein sequence ID" value="QDS69721.1"/>
    <property type="molecule type" value="Genomic_DNA"/>
</dbReference>
<evidence type="ECO:0008006" key="8">
    <source>
        <dbReference type="Google" id="ProtNLM"/>
    </source>
</evidence>
<feature type="compositionally biased region" description="Basic and acidic residues" evidence="5">
    <location>
        <begin position="381"/>
        <end position="405"/>
    </location>
</feature>
<dbReference type="GO" id="GO:0005783">
    <property type="term" value="C:endoplasmic reticulum"/>
    <property type="evidence" value="ECO:0007669"/>
    <property type="project" value="InterPro"/>
</dbReference>
<feature type="region of interest" description="Disordered" evidence="5">
    <location>
        <begin position="8"/>
        <end position="57"/>
    </location>
</feature>
<evidence type="ECO:0000313" key="7">
    <source>
        <dbReference type="Proteomes" id="UP000316270"/>
    </source>
</evidence>
<comment type="subcellular location">
    <subcellularLocation>
        <location evidence="1">Membrane</location>
        <topology evidence="1">Single-pass membrane protein</topology>
    </subcellularLocation>
</comment>
<keyword evidence="4" id="KW-0472">Membrane</keyword>
<reference evidence="6 7" key="1">
    <citation type="submission" date="2019-07" db="EMBL/GenBank/DDBJ databases">
        <title>Finished genome of Venturia effusa.</title>
        <authorList>
            <person name="Young C.A."/>
            <person name="Cox M.P."/>
            <person name="Ganley A.R.D."/>
            <person name="David W.J."/>
        </authorList>
    </citation>
    <scope>NUCLEOTIDE SEQUENCE [LARGE SCALE GENOMIC DNA]</scope>
    <source>
        <strain evidence="7">albino</strain>
    </source>
</reference>
<name>A0A517L264_9PEZI</name>
<dbReference type="GO" id="GO:0016020">
    <property type="term" value="C:membrane"/>
    <property type="evidence" value="ECO:0007669"/>
    <property type="project" value="UniProtKB-SubCell"/>
</dbReference>
<evidence type="ECO:0000256" key="5">
    <source>
        <dbReference type="SAM" id="MobiDB-lite"/>
    </source>
</evidence>
<dbReference type="GO" id="GO:0005509">
    <property type="term" value="F:calcium ion binding"/>
    <property type="evidence" value="ECO:0007669"/>
    <property type="project" value="InterPro"/>
</dbReference>
<dbReference type="AlphaFoldDB" id="A0A517L264"/>